<evidence type="ECO:0000313" key="2">
    <source>
        <dbReference type="EMBL" id="CAG7645576.1"/>
    </source>
</evidence>
<feature type="region of interest" description="Disordered" evidence="1">
    <location>
        <begin position="1"/>
        <end position="98"/>
    </location>
</feature>
<feature type="compositionally biased region" description="Low complexity" evidence="1">
    <location>
        <begin position="17"/>
        <end position="32"/>
    </location>
</feature>
<gene>
    <name evidence="2" type="ORF">SBRY_40191</name>
</gene>
<dbReference type="EMBL" id="CAJVAX010000018">
    <property type="protein sequence ID" value="CAG7645576.1"/>
    <property type="molecule type" value="Genomic_DNA"/>
</dbReference>
<reference evidence="2" key="1">
    <citation type="submission" date="2021-06" db="EMBL/GenBank/DDBJ databases">
        <authorList>
            <person name="Arsene-Ploetze F."/>
        </authorList>
    </citation>
    <scope>NUCLEOTIDE SEQUENCE</scope>
    <source>
        <strain evidence="2">SBRY1</strain>
    </source>
</reference>
<evidence type="ECO:0000313" key="3">
    <source>
        <dbReference type="Proteomes" id="UP001153328"/>
    </source>
</evidence>
<proteinExistence type="predicted"/>
<dbReference type="AlphaFoldDB" id="A0A9W4MHZ9"/>
<protein>
    <submittedName>
        <fullName evidence="2">Uncharacterized protein</fullName>
    </submittedName>
</protein>
<evidence type="ECO:0000256" key="1">
    <source>
        <dbReference type="SAM" id="MobiDB-lite"/>
    </source>
</evidence>
<feature type="compositionally biased region" description="Low complexity" evidence="1">
    <location>
        <begin position="56"/>
        <end position="67"/>
    </location>
</feature>
<dbReference type="Proteomes" id="UP001153328">
    <property type="component" value="Unassembled WGS sequence"/>
</dbReference>
<organism evidence="2 3">
    <name type="scientific">Actinacidiphila bryophytorum</name>
    <dbReference type="NCBI Taxonomy" id="1436133"/>
    <lineage>
        <taxon>Bacteria</taxon>
        <taxon>Bacillati</taxon>
        <taxon>Actinomycetota</taxon>
        <taxon>Actinomycetes</taxon>
        <taxon>Kitasatosporales</taxon>
        <taxon>Streptomycetaceae</taxon>
        <taxon>Actinacidiphila</taxon>
    </lineage>
</organism>
<accession>A0A9W4MHZ9</accession>
<comment type="caution">
    <text evidence="2">The sequence shown here is derived from an EMBL/GenBank/DDBJ whole genome shotgun (WGS) entry which is preliminary data.</text>
</comment>
<name>A0A9W4MHZ9_9ACTN</name>
<feature type="compositionally biased region" description="Low complexity" evidence="1">
    <location>
        <begin position="77"/>
        <end position="94"/>
    </location>
</feature>
<sequence length="111" mass="11813">MDAGERPHQHPPRAGRLRVGLLGRPGRLGTRPPGRRAVRRGPGNRGHPPDRMAAHLPGLLRLRQPGPAQDPGGPRLTRTAASAARDVSSRAAATGNRSFGLTFRSAVLSDR</sequence>
<keyword evidence="3" id="KW-1185">Reference proteome</keyword>